<dbReference type="EMBL" id="CH445358">
    <property type="protein sequence ID" value="EAT77768.1"/>
    <property type="molecule type" value="Genomic_DNA"/>
</dbReference>
<evidence type="ECO:0000313" key="2">
    <source>
        <dbReference type="Proteomes" id="UP000001055"/>
    </source>
</evidence>
<dbReference type="InParanoid" id="Q0U065"/>
<dbReference type="AlphaFoldDB" id="Q0U065"/>
<accession>Q0U065</accession>
<evidence type="ECO:0000313" key="1">
    <source>
        <dbReference type="EMBL" id="EAT77768.1"/>
    </source>
</evidence>
<name>Q0U065_PHANO</name>
<reference evidence="2" key="1">
    <citation type="journal article" date="2007" name="Plant Cell">
        <title>Dothideomycete-plant interactions illuminated by genome sequencing and EST analysis of the wheat pathogen Stagonospora nodorum.</title>
        <authorList>
            <person name="Hane J.K."/>
            <person name="Lowe R.G."/>
            <person name="Solomon P.S."/>
            <person name="Tan K.C."/>
            <person name="Schoch C.L."/>
            <person name="Spatafora J.W."/>
            <person name="Crous P.W."/>
            <person name="Kodira C."/>
            <person name="Birren B.W."/>
            <person name="Galagan J.E."/>
            <person name="Torriani S.F."/>
            <person name="McDonald B.A."/>
            <person name="Oliver R.P."/>
        </authorList>
    </citation>
    <scope>NUCLEOTIDE SEQUENCE [LARGE SCALE GENOMIC DNA]</scope>
    <source>
        <strain evidence="2">SN15 / ATCC MYA-4574 / FGSC 10173</strain>
    </source>
</reference>
<gene>
    <name evidence="1" type="ORF">SNOG_14916</name>
</gene>
<dbReference type="GeneID" id="5982013"/>
<dbReference type="RefSeq" id="XP_001805086.1">
    <property type="nucleotide sequence ID" value="XM_001805034.1"/>
</dbReference>
<organism evidence="1 2">
    <name type="scientific">Phaeosphaeria nodorum (strain SN15 / ATCC MYA-4574 / FGSC 10173)</name>
    <name type="common">Glume blotch fungus</name>
    <name type="synonym">Parastagonospora nodorum</name>
    <dbReference type="NCBI Taxonomy" id="321614"/>
    <lineage>
        <taxon>Eukaryota</taxon>
        <taxon>Fungi</taxon>
        <taxon>Dikarya</taxon>
        <taxon>Ascomycota</taxon>
        <taxon>Pezizomycotina</taxon>
        <taxon>Dothideomycetes</taxon>
        <taxon>Pleosporomycetidae</taxon>
        <taxon>Pleosporales</taxon>
        <taxon>Pleosporineae</taxon>
        <taxon>Phaeosphaeriaceae</taxon>
        <taxon>Parastagonospora</taxon>
    </lineage>
</organism>
<protein>
    <submittedName>
        <fullName evidence="1">Uncharacterized protein</fullName>
    </submittedName>
</protein>
<proteinExistence type="predicted"/>
<dbReference type="Proteomes" id="UP000001055">
    <property type="component" value="Unassembled WGS sequence"/>
</dbReference>
<sequence>MYKFHAQTICARVPYPAPILVRRFWNNEEVPEG</sequence>
<dbReference type="KEGG" id="pno:SNOG_14916"/>